<dbReference type="Proteomes" id="UP001219525">
    <property type="component" value="Unassembled WGS sequence"/>
</dbReference>
<proteinExistence type="predicted"/>
<reference evidence="2" key="1">
    <citation type="submission" date="2023-03" db="EMBL/GenBank/DDBJ databases">
        <title>Massive genome expansion in bonnet fungi (Mycena s.s.) driven by repeated elements and novel gene families across ecological guilds.</title>
        <authorList>
            <consortium name="Lawrence Berkeley National Laboratory"/>
            <person name="Harder C.B."/>
            <person name="Miyauchi S."/>
            <person name="Viragh M."/>
            <person name="Kuo A."/>
            <person name="Thoen E."/>
            <person name="Andreopoulos B."/>
            <person name="Lu D."/>
            <person name="Skrede I."/>
            <person name="Drula E."/>
            <person name="Henrissat B."/>
            <person name="Morin E."/>
            <person name="Kohler A."/>
            <person name="Barry K."/>
            <person name="LaButti K."/>
            <person name="Morin E."/>
            <person name="Salamov A."/>
            <person name="Lipzen A."/>
            <person name="Mereny Z."/>
            <person name="Hegedus B."/>
            <person name="Baldrian P."/>
            <person name="Stursova M."/>
            <person name="Weitz H."/>
            <person name="Taylor A."/>
            <person name="Grigoriev I.V."/>
            <person name="Nagy L.G."/>
            <person name="Martin F."/>
            <person name="Kauserud H."/>
        </authorList>
    </citation>
    <scope>NUCLEOTIDE SEQUENCE</scope>
    <source>
        <strain evidence="2">9144</strain>
    </source>
</reference>
<protein>
    <submittedName>
        <fullName evidence="2">Uncharacterized protein</fullName>
    </submittedName>
</protein>
<evidence type="ECO:0000256" key="1">
    <source>
        <dbReference type="SAM" id="MobiDB-lite"/>
    </source>
</evidence>
<dbReference type="EMBL" id="JARJCW010000078">
    <property type="protein sequence ID" value="KAJ7197434.1"/>
    <property type="molecule type" value="Genomic_DNA"/>
</dbReference>
<comment type="caution">
    <text evidence="2">The sequence shown here is derived from an EMBL/GenBank/DDBJ whole genome shotgun (WGS) entry which is preliminary data.</text>
</comment>
<feature type="compositionally biased region" description="Pro residues" evidence="1">
    <location>
        <begin position="74"/>
        <end position="88"/>
    </location>
</feature>
<gene>
    <name evidence="2" type="ORF">GGX14DRAFT_402666</name>
</gene>
<feature type="region of interest" description="Disordered" evidence="1">
    <location>
        <begin position="66"/>
        <end position="88"/>
    </location>
</feature>
<sequence>MVTIGTYFFAEVDGRPDGKIDEFLLGGKGRSFARQSLMLMPARLVIFANPMSFASVLSKGVHAAATPSPVTCRQPPPVAPLPPPPPPAQRFPPPPAHRFPHVPSTAFTHARSSACARLLHRTPPDAATHRLRAWAIHHPRVRLLRRTRHPPPAPPTAHCQPALSTAAPRLILAHTPLAVNRPSRRLPTARRALPGCHPSHHDGDA</sequence>
<feature type="region of interest" description="Disordered" evidence="1">
    <location>
        <begin position="181"/>
        <end position="205"/>
    </location>
</feature>
<dbReference type="AlphaFoldDB" id="A0AAD6V1M6"/>
<organism evidence="2 3">
    <name type="scientific">Mycena pura</name>
    <dbReference type="NCBI Taxonomy" id="153505"/>
    <lineage>
        <taxon>Eukaryota</taxon>
        <taxon>Fungi</taxon>
        <taxon>Dikarya</taxon>
        <taxon>Basidiomycota</taxon>
        <taxon>Agaricomycotina</taxon>
        <taxon>Agaricomycetes</taxon>
        <taxon>Agaricomycetidae</taxon>
        <taxon>Agaricales</taxon>
        <taxon>Marasmiineae</taxon>
        <taxon>Mycenaceae</taxon>
        <taxon>Mycena</taxon>
    </lineage>
</organism>
<evidence type="ECO:0000313" key="3">
    <source>
        <dbReference type="Proteomes" id="UP001219525"/>
    </source>
</evidence>
<name>A0AAD6V1M6_9AGAR</name>
<accession>A0AAD6V1M6</accession>
<evidence type="ECO:0000313" key="2">
    <source>
        <dbReference type="EMBL" id="KAJ7197434.1"/>
    </source>
</evidence>
<keyword evidence="3" id="KW-1185">Reference proteome</keyword>